<dbReference type="RefSeq" id="WP_159266779.1">
    <property type="nucleotide sequence ID" value="NZ_CACSIK010000001.1"/>
</dbReference>
<feature type="signal peptide" evidence="1">
    <location>
        <begin position="1"/>
        <end position="19"/>
    </location>
</feature>
<dbReference type="Proteomes" id="UP000435877">
    <property type="component" value="Unassembled WGS sequence"/>
</dbReference>
<feature type="chain" id="PRO_5044097836" description="DUF2059 domain-containing protein" evidence="1">
    <location>
        <begin position="20"/>
        <end position="276"/>
    </location>
</feature>
<dbReference type="AlphaFoldDB" id="A0A5S9MR25"/>
<evidence type="ECO:0000313" key="5">
    <source>
        <dbReference type="Proteomes" id="UP000439591"/>
    </source>
</evidence>
<protein>
    <recommendedName>
        <fullName evidence="6">DUF2059 domain-containing protein</fullName>
    </recommendedName>
</protein>
<name>A0A5S9MR25_9GAMM</name>
<sequence length="276" mass="31130">MKAALHFLWISLISFQALASIENIPEETIEQYIELSGIEEMIDSMPVQIDAMINQRLLTAENPEVEKEVMLVLTDAWDPSDIKASISNHIQNNSNNREISELLEWRRSSLIMKITAAEAESSDPLFQNNLLRYIADLQVSPPTPETTQAIRRLVVSTDMVSLMVEMTVQVIKAMMSAFMTAESENGSEVTVDINKEINSMRAMLTPQLEQQAILTSYYIYRNISNDELNSYSSFYDSTLGKRELAVVSESLNVAMSLWAEKSAVAIVNNIERNNQP</sequence>
<dbReference type="Proteomes" id="UP000439591">
    <property type="component" value="Unassembled WGS sequence"/>
</dbReference>
<evidence type="ECO:0000313" key="3">
    <source>
        <dbReference type="EMBL" id="CAA0086424.1"/>
    </source>
</evidence>
<evidence type="ECO:0008006" key="6">
    <source>
        <dbReference type="Google" id="ProtNLM"/>
    </source>
</evidence>
<reference evidence="4 5" key="1">
    <citation type="submission" date="2019-11" db="EMBL/GenBank/DDBJ databases">
        <authorList>
            <person name="Holert J."/>
        </authorList>
    </citation>
    <scope>NUCLEOTIDE SEQUENCE [LARGE SCALE GENOMIC DNA]</scope>
    <source>
        <strain evidence="3">BC3_2A</strain>
        <strain evidence="2">SB11_1A</strain>
    </source>
</reference>
<organism evidence="2 4">
    <name type="scientific">Zhongshania aliphaticivorans</name>
    <dbReference type="NCBI Taxonomy" id="1470434"/>
    <lineage>
        <taxon>Bacteria</taxon>
        <taxon>Pseudomonadati</taxon>
        <taxon>Pseudomonadota</taxon>
        <taxon>Gammaproteobacteria</taxon>
        <taxon>Cellvibrionales</taxon>
        <taxon>Spongiibacteraceae</taxon>
        <taxon>Zhongshania</taxon>
    </lineage>
</organism>
<accession>A0A5S9MR25</accession>
<dbReference type="EMBL" id="CACSIM010000001">
    <property type="protein sequence ID" value="CAA0086424.1"/>
    <property type="molecule type" value="Genomic_DNA"/>
</dbReference>
<proteinExistence type="predicted"/>
<evidence type="ECO:0000313" key="2">
    <source>
        <dbReference type="EMBL" id="CAA0078978.1"/>
    </source>
</evidence>
<dbReference type="EMBL" id="CACSIK010000001">
    <property type="protein sequence ID" value="CAA0078978.1"/>
    <property type="molecule type" value="Genomic_DNA"/>
</dbReference>
<dbReference type="OrthoDB" id="6224013at2"/>
<keyword evidence="1" id="KW-0732">Signal</keyword>
<gene>
    <name evidence="2" type="ORF">IHBHHGIJ_00053</name>
    <name evidence="3" type="ORF">KFEGEMFD_01096</name>
</gene>
<evidence type="ECO:0000313" key="4">
    <source>
        <dbReference type="Proteomes" id="UP000435877"/>
    </source>
</evidence>
<keyword evidence="4" id="KW-1185">Reference proteome</keyword>
<evidence type="ECO:0000256" key="1">
    <source>
        <dbReference type="SAM" id="SignalP"/>
    </source>
</evidence>